<feature type="transmembrane region" description="Helical" evidence="2">
    <location>
        <begin position="198"/>
        <end position="219"/>
    </location>
</feature>
<keyword evidence="5" id="KW-1185">Reference proteome</keyword>
<dbReference type="InterPro" id="IPR001173">
    <property type="entry name" value="Glyco_trans_2-like"/>
</dbReference>
<keyword evidence="2" id="KW-0812">Transmembrane</keyword>
<feature type="domain" description="Glycosyltransferase 2-like" evidence="3">
    <location>
        <begin position="8"/>
        <end position="142"/>
    </location>
</feature>
<name>A0A285NUJ8_9AQUI</name>
<dbReference type="Gene3D" id="3.90.550.10">
    <property type="entry name" value="Spore Coat Polysaccharide Biosynthesis Protein SpsA, Chain A"/>
    <property type="match status" value="1"/>
</dbReference>
<dbReference type="InterPro" id="IPR029044">
    <property type="entry name" value="Nucleotide-diphossugar_trans"/>
</dbReference>
<feature type="transmembrane region" description="Helical" evidence="2">
    <location>
        <begin position="225"/>
        <end position="242"/>
    </location>
</feature>
<keyword evidence="2" id="KW-0472">Membrane</keyword>
<dbReference type="PANTHER" id="PTHR43630">
    <property type="entry name" value="POLY-BETA-1,6-N-ACETYL-D-GLUCOSAMINE SYNTHASE"/>
    <property type="match status" value="1"/>
</dbReference>
<keyword evidence="2" id="KW-1133">Transmembrane helix</keyword>
<dbReference type="RefSeq" id="WP_096601013.1">
    <property type="nucleotide sequence ID" value="NZ_OBEN01000002.1"/>
</dbReference>
<protein>
    <submittedName>
        <fullName evidence="4">Glycosyltransferase involved in cell wall bisynthesis</fullName>
    </submittedName>
</protein>
<comment type="similarity">
    <text evidence="1">Belongs to the glycosyltransferase 2 family. WaaE/KdtX subfamily.</text>
</comment>
<dbReference type="OrthoDB" id="9815923at2"/>
<dbReference type="EMBL" id="OBEN01000002">
    <property type="protein sequence ID" value="SNZ13109.1"/>
    <property type="molecule type" value="Genomic_DNA"/>
</dbReference>
<proteinExistence type="inferred from homology"/>
<evidence type="ECO:0000313" key="5">
    <source>
        <dbReference type="Proteomes" id="UP000218627"/>
    </source>
</evidence>
<reference evidence="5" key="1">
    <citation type="submission" date="2017-09" db="EMBL/GenBank/DDBJ databases">
        <authorList>
            <person name="Varghese N."/>
            <person name="Submissions S."/>
        </authorList>
    </citation>
    <scope>NUCLEOTIDE SEQUENCE [LARGE SCALE GENOMIC DNA]</scope>
    <source>
        <strain evidence="5">DSM 2913</strain>
    </source>
</reference>
<dbReference type="PANTHER" id="PTHR43630:SF2">
    <property type="entry name" value="GLYCOSYLTRANSFERASE"/>
    <property type="match status" value="1"/>
</dbReference>
<sequence length="258" mass="30414">MANYPKLSVLIRAKDEEKNIGRAIKSVKDLADEVIVLDSGSKDNTVAIAKHLGAKVFFKEWEDYSSQLNYGIGLCEGEWVFVLDADEELTKELRQSIKTAINSGEFEVYMVNRRTYYMGRFLSHTWQPEWRIRLFKKGKVRFEGKLHEKVVFSGRVGKLKGYLNHYSFKSLYHHYAKSLDYARMMAESMKKEGRKFRIYNLLFNPFWSAFKVYFLKLGFLDGLRGLSVAFSTFLYVFLKYIFLLELELKERYGDELWK</sequence>
<organism evidence="4 5">
    <name type="scientific">Hydrogenobacter hydrogenophilus</name>
    <dbReference type="NCBI Taxonomy" id="35835"/>
    <lineage>
        <taxon>Bacteria</taxon>
        <taxon>Pseudomonadati</taxon>
        <taxon>Aquificota</taxon>
        <taxon>Aquificia</taxon>
        <taxon>Aquificales</taxon>
        <taxon>Aquificaceae</taxon>
        <taxon>Hydrogenobacter</taxon>
    </lineage>
</organism>
<evidence type="ECO:0000259" key="3">
    <source>
        <dbReference type="Pfam" id="PF00535"/>
    </source>
</evidence>
<dbReference type="CDD" id="cd02511">
    <property type="entry name" value="Beta4Glucosyltransferase"/>
    <property type="match status" value="1"/>
</dbReference>
<dbReference type="SUPFAM" id="SSF53448">
    <property type="entry name" value="Nucleotide-diphospho-sugar transferases"/>
    <property type="match status" value="1"/>
</dbReference>
<dbReference type="Proteomes" id="UP000218627">
    <property type="component" value="Unassembled WGS sequence"/>
</dbReference>
<dbReference type="Pfam" id="PF00535">
    <property type="entry name" value="Glycos_transf_2"/>
    <property type="match status" value="1"/>
</dbReference>
<evidence type="ECO:0000256" key="1">
    <source>
        <dbReference type="ARBA" id="ARBA00038494"/>
    </source>
</evidence>
<evidence type="ECO:0000313" key="4">
    <source>
        <dbReference type="EMBL" id="SNZ13109.1"/>
    </source>
</evidence>
<gene>
    <name evidence="4" type="ORF">SAMN06265353_0623</name>
</gene>
<evidence type="ECO:0000256" key="2">
    <source>
        <dbReference type="SAM" id="Phobius"/>
    </source>
</evidence>
<dbReference type="GO" id="GO:0016740">
    <property type="term" value="F:transferase activity"/>
    <property type="evidence" value="ECO:0007669"/>
    <property type="project" value="UniProtKB-KW"/>
</dbReference>
<accession>A0A285NUJ8</accession>
<dbReference type="AlphaFoldDB" id="A0A285NUJ8"/>
<keyword evidence="4" id="KW-0808">Transferase</keyword>